<feature type="domain" description="Dienelactone hydrolase" evidence="2">
    <location>
        <begin position="112"/>
        <end position="186"/>
    </location>
</feature>
<dbReference type="RefSeq" id="WP_010836631.1">
    <property type="nucleotide sequence ID" value="NZ_QRCM01000001.1"/>
</dbReference>
<evidence type="ECO:0000259" key="2">
    <source>
        <dbReference type="Pfam" id="PF01738"/>
    </source>
</evidence>
<organism evidence="3 4">
    <name type="scientific">Rhodococcus rhodnii</name>
    <dbReference type="NCBI Taxonomy" id="38312"/>
    <lineage>
        <taxon>Bacteria</taxon>
        <taxon>Bacillati</taxon>
        <taxon>Actinomycetota</taxon>
        <taxon>Actinomycetes</taxon>
        <taxon>Mycobacteriales</taxon>
        <taxon>Nocardiaceae</taxon>
        <taxon>Rhodococcus</taxon>
    </lineage>
</organism>
<dbReference type="Proteomes" id="UP000471120">
    <property type="component" value="Unassembled WGS sequence"/>
</dbReference>
<dbReference type="Pfam" id="PF01738">
    <property type="entry name" value="DLH"/>
    <property type="match status" value="1"/>
</dbReference>
<dbReference type="EMBL" id="QRCM01000001">
    <property type="protein sequence ID" value="TXG90441.1"/>
    <property type="molecule type" value="Genomic_DNA"/>
</dbReference>
<evidence type="ECO:0000313" key="4">
    <source>
        <dbReference type="Proteomes" id="UP000471120"/>
    </source>
</evidence>
<feature type="compositionally biased region" description="Polar residues" evidence="1">
    <location>
        <begin position="266"/>
        <end position="283"/>
    </location>
</feature>
<dbReference type="InterPro" id="IPR002925">
    <property type="entry name" value="Dienelactn_hydro"/>
</dbReference>
<protein>
    <submittedName>
        <fullName evidence="3">Alpha/beta hydrolase</fullName>
    </submittedName>
</protein>
<evidence type="ECO:0000256" key="1">
    <source>
        <dbReference type="SAM" id="MobiDB-lite"/>
    </source>
</evidence>
<accession>A0A6P2CFE4</accession>
<reference evidence="3 4" key="1">
    <citation type="submission" date="2018-07" db="EMBL/GenBank/DDBJ databases">
        <title>Genome sequence of Rhodococcus rhodnii ATCC 35071 from Rhodnius prolixus.</title>
        <authorList>
            <person name="Patel V."/>
            <person name="Vogel K.J."/>
        </authorList>
    </citation>
    <scope>NUCLEOTIDE SEQUENCE [LARGE SCALE GENOMIC DNA]</scope>
    <source>
        <strain evidence="3 4">ATCC 35071</strain>
    </source>
</reference>
<dbReference type="Gene3D" id="3.40.50.1820">
    <property type="entry name" value="alpha/beta hydrolase"/>
    <property type="match status" value="1"/>
</dbReference>
<dbReference type="PANTHER" id="PTHR33428:SF14">
    <property type="entry name" value="CARBOXYLESTERASE TYPE B DOMAIN-CONTAINING PROTEIN"/>
    <property type="match status" value="1"/>
</dbReference>
<dbReference type="PANTHER" id="PTHR33428">
    <property type="entry name" value="CHLOROPHYLLASE-2, CHLOROPLASTIC"/>
    <property type="match status" value="1"/>
</dbReference>
<evidence type="ECO:0000313" key="3">
    <source>
        <dbReference type="EMBL" id="TXG90441.1"/>
    </source>
</evidence>
<sequence>MAENPKKLVRSLTKRGPHRVLRGDLALAGQPGVVFTPESGFGLPAVAFGHGWLTGSAGYRKTLEHLASWGIVAAAPDTARGPVPSHRGFAVDLAATLDICVGVRLGPGNISVHPDKLAFAGHGMGASAAVLAAANRDVAAVAALYPAPTSPRAESVAGRVSAPLLVVGDGQDATSVDSDARSLYEAAGDTALLRIVPDAHRDGLGEGRYLYKALGATGSDRGTQHVTRALLTGFLLSALTGDGTYDAFTDPDAEIPGTLTHPADDPQTSPATALRQTSQLLRT</sequence>
<dbReference type="AlphaFoldDB" id="A0A6P2CFE4"/>
<dbReference type="GO" id="GO:0016787">
    <property type="term" value="F:hydrolase activity"/>
    <property type="evidence" value="ECO:0007669"/>
    <property type="project" value="UniProtKB-KW"/>
</dbReference>
<feature type="region of interest" description="Disordered" evidence="1">
    <location>
        <begin position="247"/>
        <end position="283"/>
    </location>
</feature>
<keyword evidence="3" id="KW-0378">Hydrolase</keyword>
<proteinExistence type="predicted"/>
<dbReference type="SUPFAM" id="SSF53474">
    <property type="entry name" value="alpha/beta-Hydrolases"/>
    <property type="match status" value="1"/>
</dbReference>
<name>A0A6P2CFE4_9NOCA</name>
<gene>
    <name evidence="3" type="ORF">DW322_09660</name>
</gene>
<dbReference type="InterPro" id="IPR029058">
    <property type="entry name" value="AB_hydrolase_fold"/>
</dbReference>
<comment type="caution">
    <text evidence="3">The sequence shown here is derived from an EMBL/GenBank/DDBJ whole genome shotgun (WGS) entry which is preliminary data.</text>
</comment>